<name>A0A4Y5SMB9_9EURY</name>
<keyword evidence="1" id="KW-0460">Magnesium</keyword>
<keyword evidence="4" id="KW-1185">Reference proteome</keyword>
<dbReference type="InterPro" id="IPR029060">
    <property type="entry name" value="PIN-like_dom_sf"/>
</dbReference>
<dbReference type="CDD" id="cd09873">
    <property type="entry name" value="PIN_Pae0151-like"/>
    <property type="match status" value="1"/>
</dbReference>
<sequence length="145" mass="16032">MIVLDASVIVDSLLPKLGERHMLAKELLKAISEERHEVIMLRIAKIELLSVFSRKIGAKAIAVVDSLGEGVTFVGEDEFYQVAEAIAPKVHGRAVDLYYIALAFKTSAMLISCDRLQVKNARKAGVEAYCLPDDFEKAIKKIKES</sequence>
<dbReference type="InterPro" id="IPR044153">
    <property type="entry name" value="PIN_Pae0151-like"/>
</dbReference>
<dbReference type="OrthoDB" id="99568at2157"/>
<dbReference type="Pfam" id="PF01850">
    <property type="entry name" value="PIN"/>
    <property type="match status" value="1"/>
</dbReference>
<proteinExistence type="predicted"/>
<accession>A0A4Y5SMB9</accession>
<evidence type="ECO:0000259" key="2">
    <source>
        <dbReference type="Pfam" id="PF01850"/>
    </source>
</evidence>
<evidence type="ECO:0000256" key="1">
    <source>
        <dbReference type="ARBA" id="ARBA00022842"/>
    </source>
</evidence>
<dbReference type="InterPro" id="IPR051619">
    <property type="entry name" value="TypeII_TA_RNase_PINc/VapC"/>
</dbReference>
<dbReference type="PANTHER" id="PTHR35901">
    <property type="entry name" value="RIBONUCLEASE VAPC3"/>
    <property type="match status" value="1"/>
</dbReference>
<feature type="domain" description="PIN" evidence="2">
    <location>
        <begin position="2"/>
        <end position="118"/>
    </location>
</feature>
<protein>
    <submittedName>
        <fullName evidence="3">Type II toxin-antitoxin system VapC family toxin</fullName>
    </submittedName>
</protein>
<dbReference type="SUPFAM" id="SSF88723">
    <property type="entry name" value="PIN domain-like"/>
    <property type="match status" value="1"/>
</dbReference>
<reference evidence="3 4" key="1">
    <citation type="submission" date="2019-06" db="EMBL/GenBank/DDBJ databases">
        <title>Thermococcus indicus sp. nov., a Fe(III)-reducing hyperthermophilic archaeon isolated from the Onnuri vent field of the Central Indian Ocean ridge.</title>
        <authorList>
            <person name="Lim J.K."/>
            <person name="Kim Y.J."/>
            <person name="Kwon K.K."/>
        </authorList>
    </citation>
    <scope>NUCLEOTIDE SEQUENCE [LARGE SCALE GENOMIC DNA]</scope>
    <source>
        <strain evidence="3 4">IOH1</strain>
    </source>
</reference>
<dbReference type="Proteomes" id="UP000306007">
    <property type="component" value="Chromosome"/>
</dbReference>
<evidence type="ECO:0000313" key="4">
    <source>
        <dbReference type="Proteomes" id="UP000306007"/>
    </source>
</evidence>
<dbReference type="KEGG" id="tic:FH039_10335"/>
<dbReference type="EMBL" id="CP040846">
    <property type="protein sequence ID" value="QDA31925.1"/>
    <property type="molecule type" value="Genomic_DNA"/>
</dbReference>
<dbReference type="AlphaFoldDB" id="A0A4Y5SMB9"/>
<dbReference type="InterPro" id="IPR002716">
    <property type="entry name" value="PIN_dom"/>
</dbReference>
<dbReference type="RefSeq" id="WP_139681253.1">
    <property type="nucleotide sequence ID" value="NZ_CP040846.1"/>
</dbReference>
<dbReference type="Gene3D" id="3.40.50.1010">
    <property type="entry name" value="5'-nuclease"/>
    <property type="match status" value="1"/>
</dbReference>
<organism evidence="3 4">
    <name type="scientific">Thermococcus indicus</name>
    <dbReference type="NCBI Taxonomy" id="2586643"/>
    <lineage>
        <taxon>Archaea</taxon>
        <taxon>Methanobacteriati</taxon>
        <taxon>Methanobacteriota</taxon>
        <taxon>Thermococci</taxon>
        <taxon>Thermococcales</taxon>
        <taxon>Thermococcaceae</taxon>
        <taxon>Thermococcus</taxon>
    </lineage>
</organism>
<gene>
    <name evidence="3" type="ORF">FH039_10335</name>
</gene>
<evidence type="ECO:0000313" key="3">
    <source>
        <dbReference type="EMBL" id="QDA31925.1"/>
    </source>
</evidence>
<dbReference type="PANTHER" id="PTHR35901:SF1">
    <property type="entry name" value="EXONUCLEASE VAPC9"/>
    <property type="match status" value="1"/>
</dbReference>
<dbReference type="GeneID" id="40475585"/>